<dbReference type="InterPro" id="IPR028082">
    <property type="entry name" value="Peripla_BP_I"/>
</dbReference>
<organism evidence="6 7">
    <name type="scientific">Breznakiella homolactica</name>
    <dbReference type="NCBI Taxonomy" id="2798577"/>
    <lineage>
        <taxon>Bacteria</taxon>
        <taxon>Pseudomonadati</taxon>
        <taxon>Spirochaetota</taxon>
        <taxon>Spirochaetia</taxon>
        <taxon>Spirochaetales</taxon>
        <taxon>Breznakiellaceae</taxon>
        <taxon>Breznakiella</taxon>
    </lineage>
</organism>
<dbReference type="AlphaFoldDB" id="A0A7T7XJQ2"/>
<dbReference type="Pfam" id="PF00356">
    <property type="entry name" value="LacI"/>
    <property type="match status" value="1"/>
</dbReference>
<dbReference type="CDD" id="cd01392">
    <property type="entry name" value="HTH_LacI"/>
    <property type="match status" value="1"/>
</dbReference>
<dbReference type="CDD" id="cd06267">
    <property type="entry name" value="PBP1_LacI_sugar_binding-like"/>
    <property type="match status" value="1"/>
</dbReference>
<dbReference type="SUPFAM" id="SSF47413">
    <property type="entry name" value="lambda repressor-like DNA-binding domains"/>
    <property type="match status" value="1"/>
</dbReference>
<dbReference type="InterPro" id="IPR000843">
    <property type="entry name" value="HTH_LacI"/>
</dbReference>
<proteinExistence type="predicted"/>
<dbReference type="PANTHER" id="PTHR30146:SF148">
    <property type="entry name" value="HTH-TYPE TRANSCRIPTIONAL REPRESSOR PURR-RELATED"/>
    <property type="match status" value="1"/>
</dbReference>
<dbReference type="GO" id="GO:0000976">
    <property type="term" value="F:transcription cis-regulatory region binding"/>
    <property type="evidence" value="ECO:0007669"/>
    <property type="project" value="TreeGrafter"/>
</dbReference>
<keyword evidence="2" id="KW-0805">Transcription regulation</keyword>
<dbReference type="RefSeq" id="WP_215624787.1">
    <property type="nucleotide sequence ID" value="NZ_CP067089.2"/>
</dbReference>
<name>A0A7T7XJQ2_9SPIR</name>
<keyword evidence="1" id="KW-0678">Repressor</keyword>
<gene>
    <name evidence="6" type="ORF">JFL75_10975</name>
</gene>
<dbReference type="KEGG" id="bhc:JFL75_10975"/>
<dbReference type="Pfam" id="PF13377">
    <property type="entry name" value="Peripla_BP_3"/>
    <property type="match status" value="1"/>
</dbReference>
<dbReference type="SUPFAM" id="SSF53822">
    <property type="entry name" value="Periplasmic binding protein-like I"/>
    <property type="match status" value="1"/>
</dbReference>
<keyword evidence="4" id="KW-0804">Transcription</keyword>
<evidence type="ECO:0000313" key="7">
    <source>
        <dbReference type="Proteomes" id="UP000595917"/>
    </source>
</evidence>
<evidence type="ECO:0000313" key="6">
    <source>
        <dbReference type="EMBL" id="QQO07482.1"/>
    </source>
</evidence>
<sequence>MNIKDVAVRAGVSVSTAYKVFDTAYTTSTDIREKVLAAARDIGYIHKASYRNGSSGETKLIAHIVTESTASNGFHSFITKELMDELERYGYRLTVLYTNWSQEREKEDFEILADHKIDGIIFTPARFDKNESIERIIQNGMPVLQLFGSAYDHVDTLLFDDELGAYTAVKHLLQCGHTKIMMLSRHTSRTMDSRIKGYERAFAEAGVPLDPEMFCVLGFDESVKNMISGVIRKKEPTAIVSVSEGISLCTLKAVHELKLSIPNDISLIAYDDFPWLAAFDISAVSHPFKSVGTLGAQLIHNRVQEQYTGLTAPPSTLVLDPQLILRDSVKILR</sequence>
<dbReference type="GO" id="GO:0003700">
    <property type="term" value="F:DNA-binding transcription factor activity"/>
    <property type="evidence" value="ECO:0007669"/>
    <property type="project" value="TreeGrafter"/>
</dbReference>
<keyword evidence="3 6" id="KW-0238">DNA-binding</keyword>
<reference evidence="6" key="1">
    <citation type="submission" date="2021-01" db="EMBL/GenBank/DDBJ databases">
        <title>Description of Breznakiella homolactica.</title>
        <authorList>
            <person name="Song Y."/>
            <person name="Brune A."/>
        </authorList>
    </citation>
    <scope>NUCLEOTIDE SEQUENCE</scope>
    <source>
        <strain evidence="6">RmG30</strain>
    </source>
</reference>
<keyword evidence="7" id="KW-1185">Reference proteome</keyword>
<dbReference type="PANTHER" id="PTHR30146">
    <property type="entry name" value="LACI-RELATED TRANSCRIPTIONAL REPRESSOR"/>
    <property type="match status" value="1"/>
</dbReference>
<dbReference type="Gene3D" id="1.10.260.40">
    <property type="entry name" value="lambda repressor-like DNA-binding domains"/>
    <property type="match status" value="1"/>
</dbReference>
<evidence type="ECO:0000256" key="1">
    <source>
        <dbReference type="ARBA" id="ARBA00022491"/>
    </source>
</evidence>
<dbReference type="Proteomes" id="UP000595917">
    <property type="component" value="Chromosome"/>
</dbReference>
<dbReference type="Gene3D" id="3.40.50.2300">
    <property type="match status" value="2"/>
</dbReference>
<accession>A0A7T7XJQ2</accession>
<evidence type="ECO:0000256" key="3">
    <source>
        <dbReference type="ARBA" id="ARBA00023125"/>
    </source>
</evidence>
<evidence type="ECO:0000256" key="4">
    <source>
        <dbReference type="ARBA" id="ARBA00023163"/>
    </source>
</evidence>
<evidence type="ECO:0000256" key="2">
    <source>
        <dbReference type="ARBA" id="ARBA00023015"/>
    </source>
</evidence>
<dbReference type="InterPro" id="IPR046335">
    <property type="entry name" value="LacI/GalR-like_sensor"/>
</dbReference>
<dbReference type="SMART" id="SM00354">
    <property type="entry name" value="HTH_LACI"/>
    <property type="match status" value="1"/>
</dbReference>
<evidence type="ECO:0000259" key="5">
    <source>
        <dbReference type="PROSITE" id="PS50932"/>
    </source>
</evidence>
<dbReference type="PROSITE" id="PS50932">
    <property type="entry name" value="HTH_LACI_2"/>
    <property type="match status" value="1"/>
</dbReference>
<dbReference type="EMBL" id="CP067089">
    <property type="protein sequence ID" value="QQO07482.1"/>
    <property type="molecule type" value="Genomic_DNA"/>
</dbReference>
<feature type="domain" description="HTH lacI-type" evidence="5">
    <location>
        <begin position="1"/>
        <end position="55"/>
    </location>
</feature>
<dbReference type="InterPro" id="IPR010982">
    <property type="entry name" value="Lambda_DNA-bd_dom_sf"/>
</dbReference>
<protein>
    <submittedName>
        <fullName evidence="6">LacI family DNA-binding transcriptional regulator</fullName>
    </submittedName>
</protein>